<dbReference type="OMA" id="VIVERMM"/>
<keyword evidence="2" id="KW-1185">Reference proteome</keyword>
<accession>A0AA38G6D9</accession>
<dbReference type="Proteomes" id="UP000824469">
    <property type="component" value="Unassembled WGS sequence"/>
</dbReference>
<evidence type="ECO:0008006" key="3">
    <source>
        <dbReference type="Google" id="ProtNLM"/>
    </source>
</evidence>
<sequence>MPLNTDVITQIFGRVDTITLANAACVSSHFWFVAKQENMWEEACYSLWPSTMDPGIRQLISSSLGGFRKFYASCFPSIAYDDSSENDSNYCNEMKRLHDVNTGVPSPSDFLWIVDVQYKNKPIFSKFVLGIPYANNFPGWFSESSFRVDMVNVEEEDGAEDGLPTIMSVDKVGIKDGRFWEHLMDNIMLSWIVINRRTGQAVNLSSWCPLAGQRHSSSDSSFLMRFGSILPAHEILPCKFVQCILEMKFRASHSDNGSLKIVEVSMHFEDKTGDDV</sequence>
<dbReference type="PANTHER" id="PTHR33736">
    <property type="entry name" value="F-BOX PROTEIN-RELATED"/>
    <property type="match status" value="1"/>
</dbReference>
<dbReference type="SUPFAM" id="SSF81383">
    <property type="entry name" value="F-box domain"/>
    <property type="match status" value="1"/>
</dbReference>
<dbReference type="AlphaFoldDB" id="A0AA38G6D9"/>
<proteinExistence type="predicted"/>
<evidence type="ECO:0000313" key="2">
    <source>
        <dbReference type="Proteomes" id="UP000824469"/>
    </source>
</evidence>
<evidence type="ECO:0000313" key="1">
    <source>
        <dbReference type="EMBL" id="KAH9317157.1"/>
    </source>
</evidence>
<name>A0AA38G6D9_TAXCH</name>
<dbReference type="InterPro" id="IPR045283">
    <property type="entry name" value="AT3G44326-like"/>
</dbReference>
<comment type="caution">
    <text evidence="1">The sequence shown here is derived from an EMBL/GenBank/DDBJ whole genome shotgun (WGS) entry which is preliminary data.</text>
</comment>
<reference evidence="1 2" key="1">
    <citation type="journal article" date="2021" name="Nat. Plants">
        <title>The Taxus genome provides insights into paclitaxel biosynthesis.</title>
        <authorList>
            <person name="Xiong X."/>
            <person name="Gou J."/>
            <person name="Liao Q."/>
            <person name="Li Y."/>
            <person name="Zhou Q."/>
            <person name="Bi G."/>
            <person name="Li C."/>
            <person name="Du R."/>
            <person name="Wang X."/>
            <person name="Sun T."/>
            <person name="Guo L."/>
            <person name="Liang H."/>
            <person name="Lu P."/>
            <person name="Wu Y."/>
            <person name="Zhang Z."/>
            <person name="Ro D.K."/>
            <person name="Shang Y."/>
            <person name="Huang S."/>
            <person name="Yan J."/>
        </authorList>
    </citation>
    <scope>NUCLEOTIDE SEQUENCE [LARGE SCALE GENOMIC DNA]</scope>
    <source>
        <strain evidence="1">Ta-2019</strain>
    </source>
</reference>
<organism evidence="1 2">
    <name type="scientific">Taxus chinensis</name>
    <name type="common">Chinese yew</name>
    <name type="synonym">Taxus wallichiana var. chinensis</name>
    <dbReference type="NCBI Taxonomy" id="29808"/>
    <lineage>
        <taxon>Eukaryota</taxon>
        <taxon>Viridiplantae</taxon>
        <taxon>Streptophyta</taxon>
        <taxon>Embryophyta</taxon>
        <taxon>Tracheophyta</taxon>
        <taxon>Spermatophyta</taxon>
        <taxon>Pinopsida</taxon>
        <taxon>Pinidae</taxon>
        <taxon>Conifers II</taxon>
        <taxon>Cupressales</taxon>
        <taxon>Taxaceae</taxon>
        <taxon>Taxus</taxon>
    </lineage>
</organism>
<gene>
    <name evidence="1" type="ORF">KI387_018926</name>
</gene>
<dbReference type="Gene3D" id="1.20.1280.50">
    <property type="match status" value="1"/>
</dbReference>
<dbReference type="InterPro" id="IPR036047">
    <property type="entry name" value="F-box-like_dom_sf"/>
</dbReference>
<dbReference type="PANTHER" id="PTHR33736:SF12">
    <property type="entry name" value="F-BOX DOMAIN-CONTAINING PROTEIN"/>
    <property type="match status" value="1"/>
</dbReference>
<protein>
    <recommendedName>
        <fullName evidence="3">F-box protein</fullName>
    </recommendedName>
</protein>
<dbReference type="EMBL" id="JAHRHJ020000004">
    <property type="protein sequence ID" value="KAH9317157.1"/>
    <property type="molecule type" value="Genomic_DNA"/>
</dbReference>